<accession>A0A9E7ZMV1</accession>
<sequence length="72" mass="8000">MTDVIRPREISAETLGRLLNVSARTVRQYAEKKMISRKANGKYEFPAVIAEYFGSLRDEIIFGPARGAGDAP</sequence>
<dbReference type="EMBL" id="CP102774">
    <property type="protein sequence ID" value="UZF86869.1"/>
    <property type="molecule type" value="Genomic_DNA"/>
</dbReference>
<dbReference type="AlphaFoldDB" id="A0A9E7ZMV1"/>
<reference evidence="1" key="1">
    <citation type="submission" date="2022-08" db="EMBL/GenBank/DDBJ databases">
        <title>Complete Genome Sequences of 2 Bosea sp. soil isolates.</title>
        <authorList>
            <person name="Alvarez Arevalo M."/>
            <person name="Sterndorff E.B."/>
            <person name="Faurdal D."/>
            <person name="Joergensen T.S."/>
            <person name="Weber T."/>
        </authorList>
    </citation>
    <scope>NUCLEOTIDE SEQUENCE</scope>
    <source>
        <strain evidence="1">NBC_00436</strain>
    </source>
</reference>
<proteinExistence type="predicted"/>
<evidence type="ECO:0000313" key="1">
    <source>
        <dbReference type="EMBL" id="UZF86869.1"/>
    </source>
</evidence>
<protein>
    <submittedName>
        <fullName evidence="1">Uncharacterized protein</fullName>
    </submittedName>
</protein>
<name>A0A9E7ZMV1_9HYPH</name>
<gene>
    <name evidence="1" type="ORF">NWE54_24450</name>
</gene>
<organism evidence="1">
    <name type="scientific">Bosea sp. NBC_00436</name>
    <dbReference type="NCBI Taxonomy" id="2969620"/>
    <lineage>
        <taxon>Bacteria</taxon>
        <taxon>Pseudomonadati</taxon>
        <taxon>Pseudomonadota</taxon>
        <taxon>Alphaproteobacteria</taxon>
        <taxon>Hyphomicrobiales</taxon>
        <taxon>Boseaceae</taxon>
        <taxon>Bosea</taxon>
    </lineage>
</organism>